<feature type="non-terminal residue" evidence="2">
    <location>
        <position position="72"/>
    </location>
</feature>
<keyword evidence="3" id="KW-1185">Reference proteome</keyword>
<name>A0A392RQ55_9FABA</name>
<evidence type="ECO:0000313" key="2">
    <source>
        <dbReference type="EMBL" id="MCI38224.1"/>
    </source>
</evidence>
<organism evidence="2 3">
    <name type="scientific">Trifolium medium</name>
    <dbReference type="NCBI Taxonomy" id="97028"/>
    <lineage>
        <taxon>Eukaryota</taxon>
        <taxon>Viridiplantae</taxon>
        <taxon>Streptophyta</taxon>
        <taxon>Embryophyta</taxon>
        <taxon>Tracheophyta</taxon>
        <taxon>Spermatophyta</taxon>
        <taxon>Magnoliopsida</taxon>
        <taxon>eudicotyledons</taxon>
        <taxon>Gunneridae</taxon>
        <taxon>Pentapetalae</taxon>
        <taxon>rosids</taxon>
        <taxon>fabids</taxon>
        <taxon>Fabales</taxon>
        <taxon>Fabaceae</taxon>
        <taxon>Papilionoideae</taxon>
        <taxon>50 kb inversion clade</taxon>
        <taxon>NPAAA clade</taxon>
        <taxon>Hologalegina</taxon>
        <taxon>IRL clade</taxon>
        <taxon>Trifolieae</taxon>
        <taxon>Trifolium</taxon>
    </lineage>
</organism>
<accession>A0A392RQ55</accession>
<evidence type="ECO:0000259" key="1">
    <source>
        <dbReference type="Pfam" id="PF00385"/>
    </source>
</evidence>
<dbReference type="InterPro" id="IPR016197">
    <property type="entry name" value="Chromo-like_dom_sf"/>
</dbReference>
<dbReference type="Gene3D" id="2.40.50.40">
    <property type="match status" value="1"/>
</dbReference>
<evidence type="ECO:0000313" key="3">
    <source>
        <dbReference type="Proteomes" id="UP000265520"/>
    </source>
</evidence>
<comment type="caution">
    <text evidence="2">The sequence shown here is derived from an EMBL/GenBank/DDBJ whole genome shotgun (WGS) entry which is preliminary data.</text>
</comment>
<dbReference type="SUPFAM" id="SSF54160">
    <property type="entry name" value="Chromo domain-like"/>
    <property type="match status" value="1"/>
</dbReference>
<dbReference type="EMBL" id="LXQA010253330">
    <property type="protein sequence ID" value="MCI38224.1"/>
    <property type="molecule type" value="Genomic_DNA"/>
</dbReference>
<dbReference type="Pfam" id="PF00385">
    <property type="entry name" value="Chromo"/>
    <property type="match status" value="1"/>
</dbReference>
<dbReference type="InterPro" id="IPR023780">
    <property type="entry name" value="Chromo_domain"/>
</dbReference>
<protein>
    <recommendedName>
        <fullName evidence="1">Chromo domain-containing protein</fullName>
    </recommendedName>
</protein>
<sequence>MGVRMTMKEGVTVQQSLIKWKGKSVDDVTWEDNEVLRSQFPEFGLEDKTVFMEGGIDRSVNQSVGLDPQPNP</sequence>
<proteinExistence type="predicted"/>
<dbReference type="AlphaFoldDB" id="A0A392RQ55"/>
<dbReference type="Proteomes" id="UP000265520">
    <property type="component" value="Unassembled WGS sequence"/>
</dbReference>
<feature type="domain" description="Chromo" evidence="1">
    <location>
        <begin position="9"/>
        <end position="42"/>
    </location>
</feature>
<reference evidence="2 3" key="1">
    <citation type="journal article" date="2018" name="Front. Plant Sci.">
        <title>Red Clover (Trifolium pratense) and Zigzag Clover (T. medium) - A Picture of Genomic Similarities and Differences.</title>
        <authorList>
            <person name="Dluhosova J."/>
            <person name="Istvanek J."/>
            <person name="Nedelnik J."/>
            <person name="Repkova J."/>
        </authorList>
    </citation>
    <scope>NUCLEOTIDE SEQUENCE [LARGE SCALE GENOMIC DNA]</scope>
    <source>
        <strain evidence="3">cv. 10/8</strain>
        <tissue evidence="2">Leaf</tissue>
    </source>
</reference>